<proteinExistence type="predicted"/>
<evidence type="ECO:0000313" key="1">
    <source>
        <dbReference type="EMBL" id="UXZ97040.1"/>
    </source>
</evidence>
<sequence>MGDPLFHAGNAAILPENGVGHTALCVLWSKALIPEARFSLLTRHQNGFDSSAPLPVAPHA</sequence>
<dbReference type="RefSeq" id="WP_164706275.1">
    <property type="nucleotide sequence ID" value="NZ_CP081201.1"/>
</dbReference>
<dbReference type="EMBL" id="CP081201">
    <property type="protein sequence ID" value="UXZ97040.1"/>
    <property type="molecule type" value="Genomic_DNA"/>
</dbReference>
<evidence type="ECO:0000313" key="2">
    <source>
        <dbReference type="Proteomes" id="UP001063228"/>
    </source>
</evidence>
<protein>
    <submittedName>
        <fullName evidence="1">Uncharacterized protein</fullName>
    </submittedName>
</protein>
<dbReference type="Proteomes" id="UP001063228">
    <property type="component" value="Chromosome"/>
</dbReference>
<reference evidence="1" key="1">
    <citation type="submission" date="2021-08" db="EMBL/GenBank/DDBJ databases">
        <title>Complete genome sequence of Pseudomonas phytophila.</title>
        <authorList>
            <person name="Weir B.S."/>
            <person name="Templeton M.D."/>
            <person name="Arshed S."/>
            <person name="Andersen M.T."/>
            <person name="Jayaraman J."/>
        </authorList>
    </citation>
    <scope>NUCLEOTIDE SEQUENCE</scope>
    <source>
        <strain evidence="1">ICMP 23753</strain>
    </source>
</reference>
<name>A0ABY6FGM4_9PSED</name>
<gene>
    <name evidence="1" type="ORF">K3169_03780</name>
</gene>
<accession>A0ABY6FGM4</accession>
<organism evidence="1 2">
    <name type="scientific">Pseudomonas phytophila</name>
    <dbReference type="NCBI Taxonomy" id="2867264"/>
    <lineage>
        <taxon>Bacteria</taxon>
        <taxon>Pseudomonadati</taxon>
        <taxon>Pseudomonadota</taxon>
        <taxon>Gammaproteobacteria</taxon>
        <taxon>Pseudomonadales</taxon>
        <taxon>Pseudomonadaceae</taxon>
        <taxon>Pseudomonas</taxon>
    </lineage>
</organism>
<keyword evidence="2" id="KW-1185">Reference proteome</keyword>